<organism evidence="1 2">
    <name type="scientific">Candidatus Marsarchaeota G1 archaeon BE_D</name>
    <dbReference type="NCBI Taxonomy" id="1978156"/>
    <lineage>
        <taxon>Archaea</taxon>
        <taxon>Candidatus Marsarchaeota</taxon>
        <taxon>Candidatus Marsarchaeota group 1</taxon>
    </lineage>
</organism>
<name>A0A2R6ADU3_9ARCH</name>
<accession>A0A2R6ADU3</accession>
<sequence>MNPLVLGPNSPYKVPKTSLKRDCESFKSHKNAHTAEYAKACGHEASVTLAGSSAVAEARSLQEWVAHMRWFIGGTARVNGLHAARPAYKNLKPSLKCKKLILLFEKDRLVHNGKSDD</sequence>
<dbReference type="AlphaFoldDB" id="A0A2R6ADU3"/>
<gene>
    <name evidence="1" type="ORF">B9Q02_09435</name>
</gene>
<evidence type="ECO:0000313" key="2">
    <source>
        <dbReference type="Proteomes" id="UP000240569"/>
    </source>
</evidence>
<dbReference type="EMBL" id="NEXD01000077">
    <property type="protein sequence ID" value="PSN84552.1"/>
    <property type="molecule type" value="Genomic_DNA"/>
</dbReference>
<protein>
    <submittedName>
        <fullName evidence="1">Uncharacterized protein</fullName>
    </submittedName>
</protein>
<reference evidence="1 2" key="1">
    <citation type="submission" date="2017-04" db="EMBL/GenBank/DDBJ databases">
        <title>Novel microbial lineages endemic to geothermal iron-oxide mats fill important gaps in the evolutionary history of Archaea.</title>
        <authorList>
            <person name="Jay Z.J."/>
            <person name="Beam J.P."/>
            <person name="Dlakic M."/>
            <person name="Rusch D.B."/>
            <person name="Kozubal M.A."/>
            <person name="Inskeep W.P."/>
        </authorList>
    </citation>
    <scope>NUCLEOTIDE SEQUENCE [LARGE SCALE GENOMIC DNA]</scope>
    <source>
        <strain evidence="1">BE_D</strain>
    </source>
</reference>
<proteinExistence type="predicted"/>
<comment type="caution">
    <text evidence="1">The sequence shown here is derived from an EMBL/GenBank/DDBJ whole genome shotgun (WGS) entry which is preliminary data.</text>
</comment>
<evidence type="ECO:0000313" key="1">
    <source>
        <dbReference type="EMBL" id="PSN84552.1"/>
    </source>
</evidence>
<dbReference type="Proteomes" id="UP000240569">
    <property type="component" value="Unassembled WGS sequence"/>
</dbReference>